<sequence>MTHIPIIEMKKAPEIKTEKVTIEKQKFGIQVINLNELPIVCYCDLCQKLIEEQKVRYVCTVCDNFDVCKDCYLEKGHDHPVYVESYYNETHQISIKQEKFLSRMFEKMFNNYHDRPCVGIFNSENELIWYKYRDIFYLSLRMCKEIKKKYQPKEMDFVIIASENRLEWLLADVACTFLGIATIPLMVNEPIEKIKYIYDQIEGKALIICSQQTKKVYEEMNLPNIWLMEDFEIDLKSPEVLEANKDQIQEKIDKWPQKMLVESEDETVYTIMFTSGTTGTPKGAVFHHSTWKRRVVERLGISMKVPRPYCIYEFTNLGYCSTREAFPICLFYGGRFAMSRGVDHIFDEVKIVNPTFFSSTPRLYEVIYSQYKDEQLEGKLSEKELNAKYRQIFGNRVKMVVTGGAKTSKKIMQFLKTIFKDIMVKDSFGATECGSITTNFKKVNTAEIKLIDCPEMNYFVSEGYGEICVKSKEMINGYYKNEQATKENFTKDGYFKTGDIGKLIDDQIQVVDRIKFTIKLSQGVFLNLNYLEEIFKNSEKISQIFIYSSTEHSFLVAIVVPEARFQDLTKEQFLEEINRIAQENDINSYEIPRDIYLELKDPFSQQNGLMTVSAKKNRSAIYKKYKSILNDLFEKKNTGTTNKNSKGNRVVNKNESVEEIILDILNLKNLNEEKSIHELGGDSLTKIRLRNKIKKCYGILIPKFLYYLPSKDFVIFVTTPEERTRIYQQYEQKKINWETETTLPMDYRQLVSKEKLETNLDFRSIFLTGSTGFLGIHILFDLLQRKNIESVYCLIRGADLKSAKKRLNRIFKKSKLKMKNSKKVHIILGDLTKSNFGMPQEQFETLAKDCDLIIHSGTHVDSVLPYSVLKGANVYGTKQVIKMASLYYTPIIYISTLSVFFNSRNIKKSADPYQATPPKNASGYPQSKWVAENLIHKARSKYNLDIAIFRPASIFANSKSGYLPEKDLVFKMLAGLIKMNLFLKDPKCYLDLIPVDFCSKTIIDLSFNKFEQIVKLPAIPLANPSNCTLLYLLSSFEKTQKISLNRCDYDLFRKKLNKSSNDNPLNTLKNYFLRYSYPKLVVVDCSTLLDLLEDEKVPMITQALLGKVYKLMRKLI</sequence>
<evidence type="ECO:0000256" key="1">
    <source>
        <dbReference type="ARBA" id="ARBA00022450"/>
    </source>
</evidence>
<gene>
    <name evidence="10" type="ORF">M0813_14493</name>
</gene>
<evidence type="ECO:0000313" key="11">
    <source>
        <dbReference type="Proteomes" id="UP001150062"/>
    </source>
</evidence>
<keyword evidence="1" id="KW-0596">Phosphopantetheine</keyword>
<keyword evidence="3" id="KW-0479">Metal-binding</keyword>
<dbReference type="Pfam" id="PF07993">
    <property type="entry name" value="NAD_binding_4"/>
    <property type="match status" value="1"/>
</dbReference>
<dbReference type="EMBL" id="JAOAOG010000048">
    <property type="protein sequence ID" value="KAJ6252112.1"/>
    <property type="molecule type" value="Genomic_DNA"/>
</dbReference>
<organism evidence="10 11">
    <name type="scientific">Anaeramoeba flamelloides</name>
    <dbReference type="NCBI Taxonomy" id="1746091"/>
    <lineage>
        <taxon>Eukaryota</taxon>
        <taxon>Metamonada</taxon>
        <taxon>Anaeramoebidae</taxon>
        <taxon>Anaeramoeba</taxon>
    </lineage>
</organism>
<keyword evidence="5" id="KW-0863">Zinc-finger</keyword>
<dbReference type="Pfam" id="PF00501">
    <property type="entry name" value="AMP-binding"/>
    <property type="match status" value="1"/>
</dbReference>
<evidence type="ECO:0000256" key="6">
    <source>
        <dbReference type="ARBA" id="ARBA00022833"/>
    </source>
</evidence>
<protein>
    <submittedName>
        <fullName evidence="10">Fatty acid coa synthetase family</fullName>
    </submittedName>
</protein>
<feature type="domain" description="Thioester reductase (TE)" evidence="9">
    <location>
        <begin position="767"/>
        <end position="1002"/>
    </location>
</feature>
<comment type="caution">
    <text evidence="10">The sequence shown here is derived from an EMBL/GenBank/DDBJ whole genome shotgun (WGS) entry which is preliminary data.</text>
</comment>
<evidence type="ECO:0000259" key="9">
    <source>
        <dbReference type="Pfam" id="PF07993"/>
    </source>
</evidence>
<dbReference type="InterPro" id="IPR000873">
    <property type="entry name" value="AMP-dep_synth/lig_dom"/>
</dbReference>
<dbReference type="SUPFAM" id="SSF56801">
    <property type="entry name" value="Acetyl-CoA synthetase-like"/>
    <property type="match status" value="1"/>
</dbReference>
<keyword evidence="2" id="KW-0597">Phosphoprotein</keyword>
<dbReference type="SUPFAM" id="SSF57850">
    <property type="entry name" value="RING/U-box"/>
    <property type="match status" value="1"/>
</dbReference>
<dbReference type="InterPro" id="IPR042099">
    <property type="entry name" value="ANL_N_sf"/>
</dbReference>
<dbReference type="PANTHER" id="PTHR43272:SF33">
    <property type="entry name" value="AMP-BINDING DOMAIN-CONTAINING PROTEIN-RELATED"/>
    <property type="match status" value="1"/>
</dbReference>
<dbReference type="InterPro" id="IPR036736">
    <property type="entry name" value="ACP-like_sf"/>
</dbReference>
<dbReference type="Gene3D" id="3.40.50.12780">
    <property type="entry name" value="N-terminal domain of ligase-like"/>
    <property type="match status" value="1"/>
</dbReference>
<keyword evidence="7" id="KW-0067">ATP-binding</keyword>
<feature type="domain" description="AMP-dependent synthetase/ligase" evidence="8">
    <location>
        <begin position="106"/>
        <end position="479"/>
    </location>
</feature>
<dbReference type="SUPFAM" id="SSF47336">
    <property type="entry name" value="ACP-like"/>
    <property type="match status" value="1"/>
</dbReference>
<reference evidence="10" key="1">
    <citation type="submission" date="2022-08" db="EMBL/GenBank/DDBJ databases">
        <title>Novel sulfate-reducing endosymbionts in the free-living metamonad Anaeramoeba.</title>
        <authorList>
            <person name="Jerlstrom-Hultqvist J."/>
            <person name="Cepicka I."/>
            <person name="Gallot-Lavallee L."/>
            <person name="Salas-Leiva D."/>
            <person name="Curtis B.A."/>
            <person name="Zahonova K."/>
            <person name="Pipaliya S."/>
            <person name="Dacks J."/>
            <person name="Roger A.J."/>
        </authorList>
    </citation>
    <scope>NUCLEOTIDE SEQUENCE</scope>
    <source>
        <strain evidence="10">Schooner1</strain>
    </source>
</reference>
<keyword evidence="6" id="KW-0862">Zinc</keyword>
<accession>A0ABQ8Z5E2</accession>
<dbReference type="InterPro" id="IPR036291">
    <property type="entry name" value="NAD(P)-bd_dom_sf"/>
</dbReference>
<evidence type="ECO:0000256" key="3">
    <source>
        <dbReference type="ARBA" id="ARBA00022723"/>
    </source>
</evidence>
<evidence type="ECO:0000313" key="10">
    <source>
        <dbReference type="EMBL" id="KAJ6252112.1"/>
    </source>
</evidence>
<dbReference type="InterPro" id="IPR043145">
    <property type="entry name" value="Znf_ZZ_sf"/>
</dbReference>
<evidence type="ECO:0000256" key="7">
    <source>
        <dbReference type="ARBA" id="ARBA00022840"/>
    </source>
</evidence>
<dbReference type="InterPro" id="IPR010080">
    <property type="entry name" value="Thioester_reductase-like_dom"/>
</dbReference>
<keyword evidence="11" id="KW-1185">Reference proteome</keyword>
<dbReference type="CDD" id="cd02249">
    <property type="entry name" value="ZZ"/>
    <property type="match status" value="1"/>
</dbReference>
<evidence type="ECO:0000256" key="2">
    <source>
        <dbReference type="ARBA" id="ARBA00022553"/>
    </source>
</evidence>
<dbReference type="InterPro" id="IPR020845">
    <property type="entry name" value="AMP-binding_CS"/>
</dbReference>
<dbReference type="Proteomes" id="UP001150062">
    <property type="component" value="Unassembled WGS sequence"/>
</dbReference>
<dbReference type="Gene3D" id="3.40.50.720">
    <property type="entry name" value="NAD(P)-binding Rossmann-like Domain"/>
    <property type="match status" value="1"/>
</dbReference>
<dbReference type="Gene3D" id="3.30.60.90">
    <property type="match status" value="1"/>
</dbReference>
<dbReference type="PANTHER" id="PTHR43272">
    <property type="entry name" value="LONG-CHAIN-FATTY-ACID--COA LIGASE"/>
    <property type="match status" value="1"/>
</dbReference>
<evidence type="ECO:0000256" key="4">
    <source>
        <dbReference type="ARBA" id="ARBA00022741"/>
    </source>
</evidence>
<dbReference type="SUPFAM" id="SSF51735">
    <property type="entry name" value="NAD(P)-binding Rossmann-fold domains"/>
    <property type="match status" value="1"/>
</dbReference>
<dbReference type="InterPro" id="IPR013120">
    <property type="entry name" value="FAR_NAD-bd"/>
</dbReference>
<dbReference type="PROSITE" id="PS00455">
    <property type="entry name" value="AMP_BINDING"/>
    <property type="match status" value="1"/>
</dbReference>
<evidence type="ECO:0000256" key="5">
    <source>
        <dbReference type="ARBA" id="ARBA00022771"/>
    </source>
</evidence>
<name>A0ABQ8Z5E2_9EUKA</name>
<dbReference type="CDD" id="cd05235">
    <property type="entry name" value="SDR_e1"/>
    <property type="match status" value="1"/>
</dbReference>
<proteinExistence type="predicted"/>
<evidence type="ECO:0000259" key="8">
    <source>
        <dbReference type="Pfam" id="PF00501"/>
    </source>
</evidence>
<dbReference type="NCBIfam" id="TIGR01746">
    <property type="entry name" value="Thioester-redct"/>
    <property type="match status" value="1"/>
</dbReference>
<keyword evidence="4" id="KW-0547">Nucleotide-binding</keyword>